<comment type="caution">
    <text evidence="1">The sequence shown here is derived from an EMBL/GenBank/DDBJ whole genome shotgun (WGS) entry which is preliminary data.</text>
</comment>
<evidence type="ECO:0000313" key="1">
    <source>
        <dbReference type="EMBL" id="DBA23523.1"/>
    </source>
</evidence>
<keyword evidence="2" id="KW-1185">Reference proteome</keyword>
<proteinExistence type="predicted"/>
<accession>A0AAV3ADQ5</accession>
<sequence>MFFLLGEEGGSLRTVPVVGVVEACFSVTGLLDRLLSFVAGQDLLETSWRSFFALTVSTFCSILSLQTFTGRSARSGFDKEPSVLPALGKAETSLLLVSHNAFLWSPSFPTKFCVMLDFCLSKVPSLVSLLATEVTFFPLSL</sequence>
<evidence type="ECO:0000313" key="2">
    <source>
        <dbReference type="Proteomes" id="UP001181693"/>
    </source>
</evidence>
<organism evidence="1 2">
    <name type="scientific">Pyxicephalus adspersus</name>
    <name type="common">African bullfrog</name>
    <dbReference type="NCBI Taxonomy" id="30357"/>
    <lineage>
        <taxon>Eukaryota</taxon>
        <taxon>Metazoa</taxon>
        <taxon>Chordata</taxon>
        <taxon>Craniata</taxon>
        <taxon>Vertebrata</taxon>
        <taxon>Euteleostomi</taxon>
        <taxon>Amphibia</taxon>
        <taxon>Batrachia</taxon>
        <taxon>Anura</taxon>
        <taxon>Neobatrachia</taxon>
        <taxon>Ranoidea</taxon>
        <taxon>Pyxicephalidae</taxon>
        <taxon>Pyxicephalinae</taxon>
        <taxon>Pyxicephalus</taxon>
    </lineage>
</organism>
<name>A0AAV3ADQ5_PYXAD</name>
<dbReference type="Proteomes" id="UP001181693">
    <property type="component" value="Unassembled WGS sequence"/>
</dbReference>
<protein>
    <submittedName>
        <fullName evidence="1">Uncharacterized protein</fullName>
    </submittedName>
</protein>
<reference evidence="1" key="1">
    <citation type="thesis" date="2020" institute="ProQuest LLC" country="789 East Eisenhower Parkway, Ann Arbor, MI, USA">
        <title>Comparative Genomics and Chromosome Evolution.</title>
        <authorList>
            <person name="Mudd A.B."/>
        </authorList>
    </citation>
    <scope>NUCLEOTIDE SEQUENCE</scope>
    <source>
        <strain evidence="1">1538</strain>
        <tissue evidence="1">Blood</tissue>
    </source>
</reference>
<gene>
    <name evidence="1" type="ORF">GDO54_014432</name>
</gene>
<dbReference type="AlphaFoldDB" id="A0AAV3ADQ5"/>
<dbReference type="EMBL" id="DYDO01000006">
    <property type="protein sequence ID" value="DBA23523.1"/>
    <property type="molecule type" value="Genomic_DNA"/>
</dbReference>